<dbReference type="InterPro" id="IPR035965">
    <property type="entry name" value="PAS-like_dom_sf"/>
</dbReference>
<dbReference type="InterPro" id="IPR011006">
    <property type="entry name" value="CheY-like_superfamily"/>
</dbReference>
<dbReference type="Gene3D" id="3.40.50.2300">
    <property type="match status" value="1"/>
</dbReference>
<evidence type="ECO:0000256" key="6">
    <source>
        <dbReference type="ARBA" id="ARBA00023136"/>
    </source>
</evidence>
<dbReference type="Pfam" id="PF00512">
    <property type="entry name" value="HisKA"/>
    <property type="match status" value="1"/>
</dbReference>
<dbReference type="SMART" id="SM00091">
    <property type="entry name" value="PAS"/>
    <property type="match status" value="2"/>
</dbReference>
<dbReference type="InterPro" id="IPR036890">
    <property type="entry name" value="HATPase_C_sf"/>
</dbReference>
<dbReference type="InterPro" id="IPR003661">
    <property type="entry name" value="HisK_dim/P_dom"/>
</dbReference>
<dbReference type="Gene3D" id="1.10.287.130">
    <property type="match status" value="1"/>
</dbReference>
<dbReference type="PANTHER" id="PTHR42878">
    <property type="entry name" value="TWO-COMPONENT HISTIDINE KINASE"/>
    <property type="match status" value="1"/>
</dbReference>
<dbReference type="Pfam" id="PF13426">
    <property type="entry name" value="PAS_9"/>
    <property type="match status" value="2"/>
</dbReference>
<protein>
    <recommendedName>
        <fullName evidence="2">histidine kinase</fullName>
        <ecNumber evidence="2">2.7.13.3</ecNumber>
    </recommendedName>
</protein>
<dbReference type="SMART" id="SM00086">
    <property type="entry name" value="PAC"/>
    <property type="match status" value="2"/>
</dbReference>
<dbReference type="Gene3D" id="3.30.565.10">
    <property type="entry name" value="Histidine kinase-like ATPase, C-terminal domain"/>
    <property type="match status" value="1"/>
</dbReference>
<dbReference type="SUPFAM" id="SSF52172">
    <property type="entry name" value="CheY-like"/>
    <property type="match status" value="1"/>
</dbReference>
<dbReference type="PROSITE" id="PS50112">
    <property type="entry name" value="PAS"/>
    <property type="match status" value="1"/>
</dbReference>
<dbReference type="InterPro" id="IPR001789">
    <property type="entry name" value="Sig_transdc_resp-reg_receiver"/>
</dbReference>
<accession>A0A6V8N743</accession>
<evidence type="ECO:0000256" key="8">
    <source>
        <dbReference type="SAM" id="Coils"/>
    </source>
</evidence>
<dbReference type="InterPro" id="IPR000700">
    <property type="entry name" value="PAS-assoc_C"/>
</dbReference>
<evidence type="ECO:0000256" key="7">
    <source>
        <dbReference type="PROSITE-ProRule" id="PRU00169"/>
    </source>
</evidence>
<sequence>MPGGELRILLIEDNPSDADLIRRMLAENRDPEFAVQVAELLRDGLALLESRSYDIVLVDLGLPDCRQGLEAALRVRARVPLTPIMVLTGLEDEEIALKSWQLDIQDYLIKGEFNAALLARSIRNAIQRKRDMEVLRESENRYRILFNTIDDAFCIIEMLYDEAGNPVDYRFLETNQAFEKHAGLVGASGKRIRELLPDLEQHWVDTYAAVAQSGEPVHFENRSKPLGRWFSVYAFRFGAAKRRQVGIQFTDITQRKLADQKLRESEEKFSKAFHAAPTLISISTLPEGRYLDVNEEFLRTLSFEREGVLGRTSQELGIWDSPRDRELLIAMLHDNQMVRDYPTVLRTRDGRSINGLLSLEIIEIEGNECLLTITRDVTALKRAEEERNRLALIVESSEDAIIGKTLDGIITSWNRGAEKIYGFRAEEVKGRHISLLTPDTMPDEIEGILKAMRRGERIERLETLRVRKDGSQIPVALTISPICDEQGGIVGASTIARDISERKAAEQEIVRLNADLATRAKQLELANRDLEAFNYSVAHDLRQPLTVISSFCQAIDTFCGTQLPGDCRDFLQAVLDGVQRMNRLIDALLDFARLAHAELRREPVDLSALASEILQEMQVAEPQRQVEVHIAKSAVAYGDANLLRVVLLNLLGNAWKYTGSKASAVIEFGSRDVNGRPVYYVRDNGPGFNQEQAAKIFNPFERLPGAEQFRGFGIGLATVERVIRRHGGSIWAEGEPDRGATFSFTLPPAGGLGTGGKEAGA</sequence>
<dbReference type="InterPro" id="IPR003594">
    <property type="entry name" value="HATPase_dom"/>
</dbReference>
<dbReference type="InterPro" id="IPR005467">
    <property type="entry name" value="His_kinase_dom"/>
</dbReference>
<dbReference type="SMART" id="SM00448">
    <property type="entry name" value="REC"/>
    <property type="match status" value="1"/>
</dbReference>
<reference evidence="14" key="1">
    <citation type="submission" date="2020-06" db="EMBL/GenBank/DDBJ databases">
        <title>Draft genomic sequecing of Geomonas sp. Red745.</title>
        <authorList>
            <person name="Itoh H."/>
            <person name="Xu Z.X."/>
            <person name="Ushijima N."/>
            <person name="Masuda Y."/>
            <person name="Shiratori Y."/>
            <person name="Senoo K."/>
        </authorList>
    </citation>
    <scope>NUCLEOTIDE SEQUENCE [LARGE SCALE GENOMIC DNA]</scope>
    <source>
        <strain evidence="14">Red745</strain>
    </source>
</reference>
<feature type="domain" description="PAS" evidence="11">
    <location>
        <begin position="386"/>
        <end position="455"/>
    </location>
</feature>
<feature type="domain" description="PAC" evidence="12">
    <location>
        <begin position="459"/>
        <end position="511"/>
    </location>
</feature>
<dbReference type="InterPro" id="IPR001610">
    <property type="entry name" value="PAC"/>
</dbReference>
<keyword evidence="14" id="KW-1185">Reference proteome</keyword>
<feature type="domain" description="Histidine kinase" evidence="9">
    <location>
        <begin position="536"/>
        <end position="750"/>
    </location>
</feature>
<dbReference type="InterPro" id="IPR004358">
    <property type="entry name" value="Sig_transdc_His_kin-like_C"/>
</dbReference>
<evidence type="ECO:0000313" key="13">
    <source>
        <dbReference type="EMBL" id="GFO67099.1"/>
    </source>
</evidence>
<dbReference type="PROSITE" id="PS50109">
    <property type="entry name" value="HIS_KIN"/>
    <property type="match status" value="1"/>
</dbReference>
<dbReference type="GO" id="GO:0016020">
    <property type="term" value="C:membrane"/>
    <property type="evidence" value="ECO:0007669"/>
    <property type="project" value="UniProtKB-SubCell"/>
</dbReference>
<dbReference type="GO" id="GO:0007234">
    <property type="term" value="P:osmosensory signaling via phosphorelay pathway"/>
    <property type="evidence" value="ECO:0007669"/>
    <property type="project" value="TreeGrafter"/>
</dbReference>
<evidence type="ECO:0000256" key="1">
    <source>
        <dbReference type="ARBA" id="ARBA00000085"/>
    </source>
</evidence>
<keyword evidence="3 7" id="KW-0597">Phosphoprotein</keyword>
<comment type="caution">
    <text evidence="13">The sequence shown here is derived from an EMBL/GenBank/DDBJ whole genome shotgun (WGS) entry which is preliminary data.</text>
</comment>
<keyword evidence="5" id="KW-0418">Kinase</keyword>
<dbReference type="PANTHER" id="PTHR42878:SF15">
    <property type="entry name" value="BACTERIOPHYTOCHROME"/>
    <property type="match status" value="1"/>
</dbReference>
<dbReference type="SUPFAM" id="SSF47384">
    <property type="entry name" value="Homodimeric domain of signal transducing histidine kinase"/>
    <property type="match status" value="1"/>
</dbReference>
<dbReference type="Gene3D" id="3.30.450.20">
    <property type="entry name" value="PAS domain"/>
    <property type="match status" value="3"/>
</dbReference>
<dbReference type="InterPro" id="IPR050351">
    <property type="entry name" value="BphY/WalK/GraS-like"/>
</dbReference>
<evidence type="ECO:0000259" key="12">
    <source>
        <dbReference type="PROSITE" id="PS50113"/>
    </source>
</evidence>
<proteinExistence type="predicted"/>
<dbReference type="NCBIfam" id="TIGR00229">
    <property type="entry name" value="sensory_box"/>
    <property type="match status" value="3"/>
</dbReference>
<dbReference type="GO" id="GO:0000155">
    <property type="term" value="F:phosphorelay sensor kinase activity"/>
    <property type="evidence" value="ECO:0007669"/>
    <property type="project" value="InterPro"/>
</dbReference>
<feature type="domain" description="Response regulatory" evidence="10">
    <location>
        <begin position="7"/>
        <end position="125"/>
    </location>
</feature>
<dbReference type="CDD" id="cd00156">
    <property type="entry name" value="REC"/>
    <property type="match status" value="1"/>
</dbReference>
<evidence type="ECO:0000259" key="10">
    <source>
        <dbReference type="PROSITE" id="PS50110"/>
    </source>
</evidence>
<evidence type="ECO:0000259" key="11">
    <source>
        <dbReference type="PROSITE" id="PS50112"/>
    </source>
</evidence>
<keyword evidence="4" id="KW-0808">Transferase</keyword>
<evidence type="ECO:0000313" key="14">
    <source>
        <dbReference type="Proteomes" id="UP000587586"/>
    </source>
</evidence>
<dbReference type="CDD" id="cd00082">
    <property type="entry name" value="HisKA"/>
    <property type="match status" value="1"/>
</dbReference>
<dbReference type="AlphaFoldDB" id="A0A6V8N743"/>
<dbReference type="GO" id="GO:0000156">
    <property type="term" value="F:phosphorelay response regulator activity"/>
    <property type="evidence" value="ECO:0007669"/>
    <property type="project" value="TreeGrafter"/>
</dbReference>
<dbReference type="PRINTS" id="PR00344">
    <property type="entry name" value="BCTRLSENSOR"/>
</dbReference>
<dbReference type="InterPro" id="IPR036097">
    <property type="entry name" value="HisK_dim/P_sf"/>
</dbReference>
<dbReference type="EC" id="2.7.13.3" evidence="2"/>
<dbReference type="SMART" id="SM00388">
    <property type="entry name" value="HisKA"/>
    <property type="match status" value="1"/>
</dbReference>
<dbReference type="GO" id="GO:0030295">
    <property type="term" value="F:protein kinase activator activity"/>
    <property type="evidence" value="ECO:0007669"/>
    <property type="project" value="TreeGrafter"/>
</dbReference>
<comment type="catalytic activity">
    <reaction evidence="1">
        <text>ATP + protein L-histidine = ADP + protein N-phospho-L-histidine.</text>
        <dbReference type="EC" id="2.7.13.3"/>
    </reaction>
</comment>
<dbReference type="CDD" id="cd00130">
    <property type="entry name" value="PAS"/>
    <property type="match status" value="2"/>
</dbReference>
<dbReference type="Pfam" id="PF02518">
    <property type="entry name" value="HATPase_c"/>
    <property type="match status" value="1"/>
</dbReference>
<evidence type="ECO:0000256" key="5">
    <source>
        <dbReference type="ARBA" id="ARBA00022777"/>
    </source>
</evidence>
<evidence type="ECO:0000259" key="9">
    <source>
        <dbReference type="PROSITE" id="PS50109"/>
    </source>
</evidence>
<dbReference type="SMART" id="SM00387">
    <property type="entry name" value="HATPase_c"/>
    <property type="match status" value="1"/>
</dbReference>
<dbReference type="PROSITE" id="PS50113">
    <property type="entry name" value="PAC"/>
    <property type="match status" value="1"/>
</dbReference>
<name>A0A6V8N743_9BACT</name>
<evidence type="ECO:0000256" key="2">
    <source>
        <dbReference type="ARBA" id="ARBA00012438"/>
    </source>
</evidence>
<dbReference type="Pfam" id="PF00072">
    <property type="entry name" value="Response_reg"/>
    <property type="match status" value="1"/>
</dbReference>
<keyword evidence="6" id="KW-0472">Membrane</keyword>
<feature type="coiled-coil region" evidence="8">
    <location>
        <begin position="495"/>
        <end position="522"/>
    </location>
</feature>
<keyword evidence="8" id="KW-0175">Coiled coil</keyword>
<evidence type="ECO:0000256" key="3">
    <source>
        <dbReference type="ARBA" id="ARBA00022553"/>
    </source>
</evidence>
<evidence type="ECO:0000256" key="4">
    <source>
        <dbReference type="ARBA" id="ARBA00022679"/>
    </source>
</evidence>
<dbReference type="InterPro" id="IPR000014">
    <property type="entry name" value="PAS"/>
</dbReference>
<dbReference type="Pfam" id="PF13188">
    <property type="entry name" value="PAS_8"/>
    <property type="match status" value="1"/>
</dbReference>
<dbReference type="PROSITE" id="PS50110">
    <property type="entry name" value="RESPONSE_REGULATORY"/>
    <property type="match status" value="1"/>
</dbReference>
<dbReference type="FunFam" id="3.30.565.10:FF:000006">
    <property type="entry name" value="Sensor histidine kinase WalK"/>
    <property type="match status" value="1"/>
</dbReference>
<organism evidence="13 14">
    <name type="scientific">Geomonas limicola</name>
    <dbReference type="NCBI Taxonomy" id="2740186"/>
    <lineage>
        <taxon>Bacteria</taxon>
        <taxon>Pseudomonadati</taxon>
        <taxon>Thermodesulfobacteriota</taxon>
        <taxon>Desulfuromonadia</taxon>
        <taxon>Geobacterales</taxon>
        <taxon>Geobacteraceae</taxon>
        <taxon>Geomonas</taxon>
    </lineage>
</organism>
<dbReference type="SUPFAM" id="SSF55785">
    <property type="entry name" value="PYP-like sensor domain (PAS domain)"/>
    <property type="match status" value="3"/>
</dbReference>
<dbReference type="Proteomes" id="UP000587586">
    <property type="component" value="Unassembled WGS sequence"/>
</dbReference>
<feature type="modified residue" description="4-aspartylphosphate" evidence="7">
    <location>
        <position position="59"/>
    </location>
</feature>
<gene>
    <name evidence="13" type="ORF">GMLC_06780</name>
</gene>
<dbReference type="SUPFAM" id="SSF55874">
    <property type="entry name" value="ATPase domain of HSP90 chaperone/DNA topoisomerase II/histidine kinase"/>
    <property type="match status" value="1"/>
</dbReference>
<dbReference type="EMBL" id="BLXZ01000001">
    <property type="protein sequence ID" value="GFO67099.1"/>
    <property type="molecule type" value="Genomic_DNA"/>
</dbReference>